<dbReference type="EMBL" id="JRQI01000087">
    <property type="protein sequence ID" value="KGK56388.1"/>
    <property type="molecule type" value="Genomic_DNA"/>
</dbReference>
<dbReference type="AlphaFoldDB" id="A0AB34P5C3"/>
<sequence length="64" mass="6960">MASASHHQADQRSAGDVFEWNDVLFADNVISESAFRTLQCQPVDIHICLCAECIAYAADNGMTA</sequence>
<organism evidence="1 2">
    <name type="scientific">Xanthomonas cannabis pv. phaseoli</name>
    <dbReference type="NCBI Taxonomy" id="1885902"/>
    <lineage>
        <taxon>Bacteria</taxon>
        <taxon>Pseudomonadati</taxon>
        <taxon>Pseudomonadota</taxon>
        <taxon>Gammaproteobacteria</taxon>
        <taxon>Lysobacterales</taxon>
        <taxon>Lysobacteraceae</taxon>
        <taxon>Xanthomonas</taxon>
    </lineage>
</organism>
<reference evidence="1 2" key="1">
    <citation type="submission" date="2014-10" db="EMBL/GenBank/DDBJ databases">
        <title>Genome sequence of a Xanthomonas strain that is pathogenic on beans.</title>
        <authorList>
            <person name="Aritua V."/>
            <person name="Sapp M."/>
            <person name="Harrison J."/>
            <person name="Smith J."/>
            <person name="Studholme D."/>
        </authorList>
    </citation>
    <scope>NUCLEOTIDE SEQUENCE [LARGE SCALE GENOMIC DNA]</scope>
    <source>
        <strain evidence="1 2">Nyagatare</strain>
    </source>
</reference>
<accession>A0AB34P5C3</accession>
<dbReference type="Proteomes" id="UP000029879">
    <property type="component" value="Unassembled WGS sequence"/>
</dbReference>
<evidence type="ECO:0000313" key="2">
    <source>
        <dbReference type="Proteomes" id="UP000029879"/>
    </source>
</evidence>
<gene>
    <name evidence="1" type="ORF">NC00_17540</name>
</gene>
<evidence type="ECO:0000313" key="1">
    <source>
        <dbReference type="EMBL" id="KGK56388.1"/>
    </source>
</evidence>
<proteinExistence type="predicted"/>
<protein>
    <submittedName>
        <fullName evidence="1">Uncharacterized protein</fullName>
    </submittedName>
</protein>
<name>A0AB34P5C3_9XANT</name>
<comment type="caution">
    <text evidence="1">The sequence shown here is derived from an EMBL/GenBank/DDBJ whole genome shotgun (WGS) entry which is preliminary data.</text>
</comment>